<keyword evidence="5" id="KW-1185">Reference proteome</keyword>
<accession>A0ABN7V3F9</accession>
<organism evidence="4 5">
    <name type="scientific">Gigaspora margarita</name>
    <dbReference type="NCBI Taxonomy" id="4874"/>
    <lineage>
        <taxon>Eukaryota</taxon>
        <taxon>Fungi</taxon>
        <taxon>Fungi incertae sedis</taxon>
        <taxon>Mucoromycota</taxon>
        <taxon>Glomeromycotina</taxon>
        <taxon>Glomeromycetes</taxon>
        <taxon>Diversisporales</taxon>
        <taxon>Gigasporaceae</taxon>
        <taxon>Gigaspora</taxon>
    </lineage>
</organism>
<dbReference type="InterPro" id="IPR035979">
    <property type="entry name" value="RBD_domain_sf"/>
</dbReference>
<dbReference type="SUPFAM" id="SSF54928">
    <property type="entry name" value="RNA-binding domain, RBD"/>
    <property type="match status" value="1"/>
</dbReference>
<dbReference type="SMART" id="SM00360">
    <property type="entry name" value="RRM"/>
    <property type="match status" value="1"/>
</dbReference>
<proteinExistence type="predicted"/>
<name>A0ABN7V3F9_GIGMA</name>
<dbReference type="PROSITE" id="PS50102">
    <property type="entry name" value="RRM"/>
    <property type="match status" value="1"/>
</dbReference>
<feature type="domain" description="RRM" evidence="3">
    <location>
        <begin position="120"/>
        <end position="198"/>
    </location>
</feature>
<dbReference type="EMBL" id="CAJVQB010008237">
    <property type="protein sequence ID" value="CAG8716048.1"/>
    <property type="molecule type" value="Genomic_DNA"/>
</dbReference>
<dbReference type="Gene3D" id="3.30.70.330">
    <property type="match status" value="1"/>
</dbReference>
<evidence type="ECO:0000313" key="4">
    <source>
        <dbReference type="EMBL" id="CAG8716048.1"/>
    </source>
</evidence>
<feature type="region of interest" description="Disordered" evidence="2">
    <location>
        <begin position="1"/>
        <end position="86"/>
    </location>
</feature>
<sequence>MELGYADPGHPQPANKVEDIEAKPPTFPTTQELSTSVKKETSPLSNVPLDMPSQGPPSLANGDDRAREREGGASRPRPRSRSPRPHVVHILEVLQAGVSLEETEGGDPEVAIEAVEEEDHVLGVFNLSLRTTEKDLQLIFERYGRVNQVTIVYDHRSDRSRGFGFVYMNSVEEATIAKEKTNGMELNGRNMRVDYSLTQRPHTPTPGEYMGDRPSRFRGNTYQEERLHALEAEAGQEIEEGPVAVVIQEVEEDRIVALEDPVATLAEIEQERKREVVLLKNEE</sequence>
<evidence type="ECO:0000313" key="5">
    <source>
        <dbReference type="Proteomes" id="UP000789901"/>
    </source>
</evidence>
<dbReference type="Pfam" id="PF00076">
    <property type="entry name" value="RRM_1"/>
    <property type="match status" value="1"/>
</dbReference>
<evidence type="ECO:0000259" key="3">
    <source>
        <dbReference type="PROSITE" id="PS50102"/>
    </source>
</evidence>
<evidence type="ECO:0000256" key="1">
    <source>
        <dbReference type="PROSITE-ProRule" id="PRU00176"/>
    </source>
</evidence>
<dbReference type="Proteomes" id="UP000789901">
    <property type="component" value="Unassembled WGS sequence"/>
</dbReference>
<dbReference type="CDD" id="cd12363">
    <property type="entry name" value="RRM_TRA2"/>
    <property type="match status" value="1"/>
</dbReference>
<reference evidence="4 5" key="1">
    <citation type="submission" date="2021-06" db="EMBL/GenBank/DDBJ databases">
        <authorList>
            <person name="Kallberg Y."/>
            <person name="Tangrot J."/>
            <person name="Rosling A."/>
        </authorList>
    </citation>
    <scope>NUCLEOTIDE SEQUENCE [LARGE SCALE GENOMIC DNA]</scope>
    <source>
        <strain evidence="4 5">120-4 pot B 10/14</strain>
    </source>
</reference>
<dbReference type="InterPro" id="IPR012677">
    <property type="entry name" value="Nucleotide-bd_a/b_plait_sf"/>
</dbReference>
<feature type="compositionally biased region" description="Basic residues" evidence="2">
    <location>
        <begin position="76"/>
        <end position="86"/>
    </location>
</feature>
<evidence type="ECO:0000256" key="2">
    <source>
        <dbReference type="SAM" id="MobiDB-lite"/>
    </source>
</evidence>
<gene>
    <name evidence="4" type="ORF">GMARGA_LOCUS13130</name>
</gene>
<feature type="compositionally biased region" description="Basic and acidic residues" evidence="2">
    <location>
        <begin position="62"/>
        <end position="72"/>
    </location>
</feature>
<dbReference type="InterPro" id="IPR050441">
    <property type="entry name" value="RBM"/>
</dbReference>
<dbReference type="PANTHER" id="PTHR48034">
    <property type="entry name" value="TRANSFORMER-2 SEX-DETERMINING PROTEIN-RELATED"/>
    <property type="match status" value="1"/>
</dbReference>
<protein>
    <submittedName>
        <fullName evidence="4">20131_t:CDS:1</fullName>
    </submittedName>
</protein>
<dbReference type="InterPro" id="IPR000504">
    <property type="entry name" value="RRM_dom"/>
</dbReference>
<comment type="caution">
    <text evidence="4">The sequence shown here is derived from an EMBL/GenBank/DDBJ whole genome shotgun (WGS) entry which is preliminary data.</text>
</comment>
<keyword evidence="1" id="KW-0694">RNA-binding</keyword>